<evidence type="ECO:0000256" key="7">
    <source>
        <dbReference type="ARBA" id="ARBA00022772"/>
    </source>
</evidence>
<dbReference type="GO" id="GO:0048038">
    <property type="term" value="F:quinone binding"/>
    <property type="evidence" value="ECO:0007669"/>
    <property type="project" value="InterPro"/>
</dbReference>
<dbReference type="SUPFAM" id="SSF54416">
    <property type="entry name" value="Amine oxidase N-terminal region"/>
    <property type="match status" value="2"/>
</dbReference>
<dbReference type="SUPFAM" id="SSF49998">
    <property type="entry name" value="Amine oxidase catalytic domain"/>
    <property type="match status" value="1"/>
</dbReference>
<feature type="modified residue" description="2',4',5'-topaquinone" evidence="13">
    <location>
        <position position="426"/>
    </location>
</feature>
<dbReference type="PANTHER" id="PTHR10638:SF86">
    <property type="entry name" value="COPPER AMINE OXIDASE 1-RELATED"/>
    <property type="match status" value="1"/>
</dbReference>
<dbReference type="InterPro" id="IPR049948">
    <property type="entry name" value="Cu_Am_ox_TPQ-bd"/>
</dbReference>
<comment type="PTM">
    <text evidence="13 14">Topaquinone (TPQ) is generated by copper-dependent autoxidation of a specific tyrosyl residue.</text>
</comment>
<dbReference type="PROSITE" id="PS01165">
    <property type="entry name" value="COPPER_AMINE_OXID_2"/>
    <property type="match status" value="1"/>
</dbReference>
<evidence type="ECO:0000256" key="12">
    <source>
        <dbReference type="PIRSR" id="PIRSR600269-50"/>
    </source>
</evidence>
<gene>
    <name evidence="19" type="ORF">AB5L97_11500</name>
</gene>
<name>A0AB39KZK7_9MICC</name>
<dbReference type="InterPro" id="IPR049947">
    <property type="entry name" value="Cu_Am_Ox_Cu-bd"/>
</dbReference>
<reference evidence="19" key="1">
    <citation type="submission" date="2024-07" db="EMBL/GenBank/DDBJ databases">
        <authorList>
            <person name="fu j."/>
        </authorList>
    </citation>
    <scope>NUCLEOTIDE SEQUENCE</scope>
    <source>
        <strain evidence="19">P10A9</strain>
    </source>
</reference>
<dbReference type="InterPro" id="IPR015798">
    <property type="entry name" value="Cu_amine_oxidase_C"/>
</dbReference>
<evidence type="ECO:0000256" key="14">
    <source>
        <dbReference type="RuleBase" id="RU000672"/>
    </source>
</evidence>
<feature type="domain" description="AGAO-like N2" evidence="18">
    <location>
        <begin position="32"/>
        <end position="105"/>
    </location>
</feature>
<comment type="cofactor">
    <cofactor evidence="2">
        <name>Mn(2+)</name>
        <dbReference type="ChEBI" id="CHEBI:29035"/>
    </cofactor>
</comment>
<dbReference type="EC" id="1.4.3.-" evidence="14"/>
<feature type="domain" description="Copper amine oxidase catalytic" evidence="16">
    <location>
        <begin position="238"/>
        <end position="667"/>
    </location>
</feature>
<comment type="similarity">
    <text evidence="4 14">Belongs to the copper/topaquinone oxidase family.</text>
</comment>
<evidence type="ECO:0000256" key="3">
    <source>
        <dbReference type="ARBA" id="ARBA00001947"/>
    </source>
</evidence>
<dbReference type="RefSeq" id="WP_369044774.1">
    <property type="nucleotide sequence ID" value="NZ_CP163302.1"/>
</dbReference>
<feature type="compositionally biased region" description="Gly residues" evidence="15">
    <location>
        <begin position="289"/>
        <end position="303"/>
    </location>
</feature>
<dbReference type="GO" id="GO:0008131">
    <property type="term" value="F:primary methylamine oxidase activity"/>
    <property type="evidence" value="ECO:0007669"/>
    <property type="project" value="UniProtKB-EC"/>
</dbReference>
<feature type="active site" description="Schiff-base intermediate with substrate; via topaquinone" evidence="12">
    <location>
        <position position="426"/>
    </location>
</feature>
<feature type="region of interest" description="Disordered" evidence="15">
    <location>
        <begin position="285"/>
        <end position="310"/>
    </location>
</feature>
<accession>A0AB39KZK7</accession>
<feature type="active site" description="Proton acceptor" evidence="12">
    <location>
        <position position="342"/>
    </location>
</feature>
<evidence type="ECO:0000256" key="10">
    <source>
        <dbReference type="ARBA" id="ARBA00023211"/>
    </source>
</evidence>
<dbReference type="PROSITE" id="PS01164">
    <property type="entry name" value="COPPER_AMINE_OXID_1"/>
    <property type="match status" value="1"/>
</dbReference>
<feature type="domain" description="Copper amine oxidase N3-terminal" evidence="17">
    <location>
        <begin position="117"/>
        <end position="205"/>
    </location>
</feature>
<dbReference type="PANTHER" id="PTHR10638">
    <property type="entry name" value="COPPER AMINE OXIDASE"/>
    <property type="match status" value="1"/>
</dbReference>
<comment type="cofactor">
    <cofactor evidence="14">
        <name>Cu cation</name>
        <dbReference type="ChEBI" id="CHEBI:23378"/>
    </cofactor>
    <text evidence="14">Contains 1 topaquinone per subunit.</text>
</comment>
<dbReference type="InterPro" id="IPR054157">
    <property type="entry name" value="AGAO-like_N2"/>
</dbReference>
<keyword evidence="9 14" id="KW-0186">Copper</keyword>
<evidence type="ECO:0000259" key="17">
    <source>
        <dbReference type="Pfam" id="PF02728"/>
    </source>
</evidence>
<dbReference type="InterPro" id="IPR015802">
    <property type="entry name" value="Cu_amine_oxidase_N3"/>
</dbReference>
<sequence length="680" mass="74388">MSTETTIHDHACHEAEGVEPEAQAAGQYALATAAEVSAARGILERAGLWHETTRIAYLGLVDPPRGRGGDHEGIDRRFRAFLHDVAGAAPHDVTLSVTRGEVDSDVELDTAVSGELPVLEEEFEAVEEILNADPRWLAALEARGLAVSTVRVAPLSAGVFDYPEEKGRRILRGLAFVQEHETDSPWAHPVDGLVAYVDVVNRSVDQVLDFGVVPVPAEHGNFTDPELTGPIRTTQKPIEIIQAEGPSFTVMGGNHVEWERWSLDVGFDVREGLVLHNIAFDDASAGQSTGQGAGQSTGQGTGEPGDPRPARRRRILDRASIAEMVVPYGDPSPVRSWQNYFDTGEYLVGQFANSLELGCDCLGEITYLSPVVSDAFGRPRTIANGICMHEEDWSILSKHSDLWSGVNYVRRNRRLVISFFTTIGNYDYGFYWYLYLDGTIEFEAKATGVVFTSAQPSKDYPYSSEMAPGLGAPFHQHLFSARLDFALDGGPNRVEEEDAVRVPMGPGNERGNAFTRKRTVLARELEAARDAEPALGRSWVVSNPSSLNRLGEPVAYKIHSQGQPTLLADPASSVAGRAAFATKALWVTQYDEAERYPTGDFVNQHPGGAGLPAYQAQDRDIDGTDLVVWHTFGLTHFPRPEDWPIMPVDHVGFKIRPEGFFDRSPVLDVPAPVSGGHCHM</sequence>
<dbReference type="AlphaFoldDB" id="A0AB39KZK7"/>
<dbReference type="InterPro" id="IPR036460">
    <property type="entry name" value="Cu_amine_oxidase_C_sf"/>
</dbReference>
<dbReference type="Pfam" id="PF01179">
    <property type="entry name" value="Cu_amine_oxid"/>
    <property type="match status" value="1"/>
</dbReference>
<dbReference type="Gene3D" id="3.10.450.40">
    <property type="match status" value="2"/>
</dbReference>
<comment type="cofactor">
    <cofactor evidence="1">
        <name>Cu cation</name>
        <dbReference type="ChEBI" id="CHEBI:23378"/>
    </cofactor>
</comment>
<evidence type="ECO:0000256" key="11">
    <source>
        <dbReference type="ARBA" id="ARBA00048032"/>
    </source>
</evidence>
<evidence type="ECO:0000256" key="1">
    <source>
        <dbReference type="ARBA" id="ARBA00001935"/>
    </source>
</evidence>
<evidence type="ECO:0000259" key="16">
    <source>
        <dbReference type="Pfam" id="PF01179"/>
    </source>
</evidence>
<evidence type="ECO:0000259" key="18">
    <source>
        <dbReference type="Pfam" id="PF21994"/>
    </source>
</evidence>
<dbReference type="Pfam" id="PF02728">
    <property type="entry name" value="Cu_amine_oxidN3"/>
    <property type="match status" value="1"/>
</dbReference>
<dbReference type="GO" id="GO:0009308">
    <property type="term" value="P:amine metabolic process"/>
    <property type="evidence" value="ECO:0007669"/>
    <property type="project" value="UniProtKB-UniRule"/>
</dbReference>
<evidence type="ECO:0000313" key="19">
    <source>
        <dbReference type="EMBL" id="XDP43918.1"/>
    </source>
</evidence>
<evidence type="ECO:0000256" key="4">
    <source>
        <dbReference type="ARBA" id="ARBA00007983"/>
    </source>
</evidence>
<evidence type="ECO:0000256" key="6">
    <source>
        <dbReference type="ARBA" id="ARBA00022723"/>
    </source>
</evidence>
<dbReference type="Pfam" id="PF21994">
    <property type="entry name" value="AGAO-like_N2"/>
    <property type="match status" value="1"/>
</dbReference>
<organism evidence="19">
    <name type="scientific">Sinomonas puerhi</name>
    <dbReference type="NCBI Taxonomy" id="3238584"/>
    <lineage>
        <taxon>Bacteria</taxon>
        <taxon>Bacillati</taxon>
        <taxon>Actinomycetota</taxon>
        <taxon>Actinomycetes</taxon>
        <taxon>Micrococcales</taxon>
        <taxon>Micrococcaceae</taxon>
        <taxon>Sinomonas</taxon>
    </lineage>
</organism>
<keyword evidence="6 14" id="KW-0479">Metal-binding</keyword>
<dbReference type="KEGG" id="spue:AB5L97_11500"/>
<dbReference type="EMBL" id="CP163302">
    <property type="protein sequence ID" value="XDP43918.1"/>
    <property type="molecule type" value="Genomic_DNA"/>
</dbReference>
<comment type="cofactor">
    <cofactor evidence="3">
        <name>Zn(2+)</name>
        <dbReference type="ChEBI" id="CHEBI:29105"/>
    </cofactor>
</comment>
<evidence type="ECO:0000256" key="15">
    <source>
        <dbReference type="SAM" id="MobiDB-lite"/>
    </source>
</evidence>
<comment type="catalytic activity">
    <reaction evidence="11">
        <text>a primary methyl amine + O2 + H2O = an aldehyde + H2O2 + NH4(+)</text>
        <dbReference type="Rhea" id="RHEA:16153"/>
        <dbReference type="ChEBI" id="CHEBI:15377"/>
        <dbReference type="ChEBI" id="CHEBI:15379"/>
        <dbReference type="ChEBI" id="CHEBI:16240"/>
        <dbReference type="ChEBI" id="CHEBI:17478"/>
        <dbReference type="ChEBI" id="CHEBI:28938"/>
        <dbReference type="ChEBI" id="CHEBI:228804"/>
        <dbReference type="EC" id="1.4.3.21"/>
    </reaction>
</comment>
<evidence type="ECO:0000256" key="13">
    <source>
        <dbReference type="PIRSR" id="PIRSR600269-51"/>
    </source>
</evidence>
<dbReference type="InterPro" id="IPR000269">
    <property type="entry name" value="Cu_amine_oxidase"/>
</dbReference>
<proteinExistence type="inferred from homology"/>
<keyword evidence="7 12" id="KW-0801">TPQ</keyword>
<keyword evidence="10" id="KW-0464">Manganese</keyword>
<comment type="subunit">
    <text evidence="5">Homodimer.</text>
</comment>
<evidence type="ECO:0000256" key="9">
    <source>
        <dbReference type="ARBA" id="ARBA00023008"/>
    </source>
</evidence>
<dbReference type="InterPro" id="IPR016182">
    <property type="entry name" value="Cu_amine_oxidase_N-reg"/>
</dbReference>
<dbReference type="Gene3D" id="2.70.98.20">
    <property type="entry name" value="Copper amine oxidase, catalytic domain"/>
    <property type="match status" value="1"/>
</dbReference>
<keyword evidence="8 14" id="KW-0560">Oxidoreductase</keyword>
<dbReference type="GO" id="GO:0005507">
    <property type="term" value="F:copper ion binding"/>
    <property type="evidence" value="ECO:0007669"/>
    <property type="project" value="InterPro"/>
</dbReference>
<evidence type="ECO:0000256" key="8">
    <source>
        <dbReference type="ARBA" id="ARBA00023002"/>
    </source>
</evidence>
<evidence type="ECO:0000256" key="2">
    <source>
        <dbReference type="ARBA" id="ARBA00001936"/>
    </source>
</evidence>
<evidence type="ECO:0000256" key="5">
    <source>
        <dbReference type="ARBA" id="ARBA00011738"/>
    </source>
</evidence>
<protein>
    <recommendedName>
        <fullName evidence="14">Amine oxidase</fullName>
        <ecNumber evidence="14">1.4.3.-</ecNumber>
    </recommendedName>
</protein>